<evidence type="ECO:0000313" key="8">
    <source>
        <dbReference type="EMBL" id="EEC02866.1"/>
    </source>
</evidence>
<dbReference type="GO" id="GO:0016787">
    <property type="term" value="F:hydrolase activity"/>
    <property type="evidence" value="ECO:0007669"/>
    <property type="project" value="UniProtKB-KW"/>
</dbReference>
<organism>
    <name type="scientific">Ixodes scapularis</name>
    <name type="common">Black-legged tick</name>
    <name type="synonym">Deer tick</name>
    <dbReference type="NCBI Taxonomy" id="6945"/>
    <lineage>
        <taxon>Eukaryota</taxon>
        <taxon>Metazoa</taxon>
        <taxon>Ecdysozoa</taxon>
        <taxon>Arthropoda</taxon>
        <taxon>Chelicerata</taxon>
        <taxon>Arachnida</taxon>
        <taxon>Acari</taxon>
        <taxon>Parasitiformes</taxon>
        <taxon>Ixodida</taxon>
        <taxon>Ixodoidea</taxon>
        <taxon>Ixodidae</taxon>
        <taxon>Ixodinae</taxon>
        <taxon>Ixodes</taxon>
    </lineage>
</organism>
<dbReference type="EnsemblMetazoa" id="ISCW016694-RA">
    <property type="protein sequence ID" value="ISCW016694-PA"/>
    <property type="gene ID" value="ISCW016694"/>
</dbReference>
<dbReference type="Gene3D" id="3.10.20.370">
    <property type="match status" value="1"/>
</dbReference>
<keyword evidence="3" id="KW-0540">Nuclease</keyword>
<dbReference type="PANTHER" id="PTHR37984">
    <property type="entry name" value="PROTEIN CBG26694"/>
    <property type="match status" value="1"/>
</dbReference>
<sequence>MVTADLSQPYWLFTDASSAAAGARLAQMSGSGVEQPIAFAGHRFTPSQIRWSTIGREAFAMMGPLKKFDDWLFGARTSVVSDHDPLTYLTASTQHRLNRRGGLWRGRVTTL</sequence>
<dbReference type="Pfam" id="PF17917">
    <property type="entry name" value="RT_RNaseH"/>
    <property type="match status" value="1"/>
</dbReference>
<feature type="domain" description="Reverse transcriptase RNase H-like" evidence="7">
    <location>
        <begin position="5"/>
        <end position="98"/>
    </location>
</feature>
<name>B7P8E4_IXOSC</name>
<evidence type="ECO:0000256" key="6">
    <source>
        <dbReference type="ARBA" id="ARBA00022918"/>
    </source>
</evidence>
<dbReference type="HOGENOM" id="CLU_2161104_0_0_1"/>
<evidence type="ECO:0000313" key="10">
    <source>
        <dbReference type="Proteomes" id="UP000001555"/>
    </source>
</evidence>
<dbReference type="SUPFAM" id="SSF56672">
    <property type="entry name" value="DNA/RNA polymerases"/>
    <property type="match status" value="1"/>
</dbReference>
<evidence type="ECO:0000256" key="1">
    <source>
        <dbReference type="ARBA" id="ARBA00022679"/>
    </source>
</evidence>
<evidence type="ECO:0000256" key="4">
    <source>
        <dbReference type="ARBA" id="ARBA00022759"/>
    </source>
</evidence>
<keyword evidence="10" id="KW-1185">Reference proteome</keyword>
<dbReference type="InterPro" id="IPR050951">
    <property type="entry name" value="Retrovirus_Pol_polyprotein"/>
</dbReference>
<dbReference type="EMBL" id="DS656787">
    <property type="protein sequence ID" value="EEC02866.1"/>
    <property type="molecule type" value="Genomic_DNA"/>
</dbReference>
<dbReference type="GO" id="GO:0003964">
    <property type="term" value="F:RNA-directed DNA polymerase activity"/>
    <property type="evidence" value="ECO:0007669"/>
    <property type="project" value="UniProtKB-KW"/>
</dbReference>
<keyword evidence="1" id="KW-0808">Transferase</keyword>
<proteinExistence type="predicted"/>
<dbReference type="Proteomes" id="UP000001555">
    <property type="component" value="Unassembled WGS sequence"/>
</dbReference>
<evidence type="ECO:0000256" key="2">
    <source>
        <dbReference type="ARBA" id="ARBA00022695"/>
    </source>
</evidence>
<evidence type="ECO:0000256" key="3">
    <source>
        <dbReference type="ARBA" id="ARBA00022722"/>
    </source>
</evidence>
<keyword evidence="6" id="KW-0695">RNA-directed DNA polymerase</keyword>
<protein>
    <submittedName>
        <fullName evidence="8 9">Polyprotein of retroviral origin, putative</fullName>
    </submittedName>
</protein>
<reference evidence="8 10" key="1">
    <citation type="submission" date="2008-03" db="EMBL/GenBank/DDBJ databases">
        <title>Annotation of Ixodes scapularis.</title>
        <authorList>
            <consortium name="Ixodes scapularis Genome Project Consortium"/>
            <person name="Caler E."/>
            <person name="Hannick L.I."/>
            <person name="Bidwell S."/>
            <person name="Joardar V."/>
            <person name="Thiagarajan M."/>
            <person name="Amedeo P."/>
            <person name="Galinsky K.J."/>
            <person name="Schobel S."/>
            <person name="Inman J."/>
            <person name="Hostetler J."/>
            <person name="Miller J."/>
            <person name="Hammond M."/>
            <person name="Megy K."/>
            <person name="Lawson D."/>
            <person name="Kodira C."/>
            <person name="Sutton G."/>
            <person name="Meyer J."/>
            <person name="Hill C.A."/>
            <person name="Birren B."/>
            <person name="Nene V."/>
            <person name="Collins F."/>
            <person name="Alarcon-Chaidez F."/>
            <person name="Wikel S."/>
            <person name="Strausberg R."/>
        </authorList>
    </citation>
    <scope>NUCLEOTIDE SEQUENCE [LARGE SCALE GENOMIC DNA]</scope>
    <source>
        <strain evidence="10">Wikel</strain>
        <strain evidence="8">Wikel colony</strain>
    </source>
</reference>
<keyword evidence="5" id="KW-0378">Hydrolase</keyword>
<keyword evidence="2" id="KW-0548">Nucleotidyltransferase</keyword>
<dbReference type="InterPro" id="IPR043502">
    <property type="entry name" value="DNA/RNA_pol_sf"/>
</dbReference>
<dbReference type="EMBL" id="ABJB010498925">
    <property type="status" value="NOT_ANNOTATED_CDS"/>
    <property type="molecule type" value="Genomic_DNA"/>
</dbReference>
<dbReference type="PaxDb" id="6945-B7P8E4"/>
<dbReference type="VEuPathDB" id="VectorBase:ISCW016694"/>
<reference evidence="9" key="2">
    <citation type="submission" date="2020-05" db="UniProtKB">
        <authorList>
            <consortium name="EnsemblMetazoa"/>
        </authorList>
    </citation>
    <scope>IDENTIFICATION</scope>
    <source>
        <strain evidence="9">wikel</strain>
    </source>
</reference>
<keyword evidence="4" id="KW-0255">Endonuclease</keyword>
<evidence type="ECO:0000256" key="5">
    <source>
        <dbReference type="ARBA" id="ARBA00022801"/>
    </source>
</evidence>
<dbReference type="PANTHER" id="PTHR37984:SF5">
    <property type="entry name" value="PROTEIN NYNRIN-LIKE"/>
    <property type="match status" value="1"/>
</dbReference>
<gene>
    <name evidence="8" type="ORF">IscW_ISCW016694</name>
</gene>
<dbReference type="AlphaFoldDB" id="B7P8E4"/>
<dbReference type="GO" id="GO:0004519">
    <property type="term" value="F:endonuclease activity"/>
    <property type="evidence" value="ECO:0007669"/>
    <property type="project" value="UniProtKB-KW"/>
</dbReference>
<evidence type="ECO:0000259" key="7">
    <source>
        <dbReference type="Pfam" id="PF17917"/>
    </source>
</evidence>
<evidence type="ECO:0000313" key="9">
    <source>
        <dbReference type="EnsemblMetazoa" id="ISCW016694-PA"/>
    </source>
</evidence>
<dbReference type="InParanoid" id="B7P8E4"/>
<dbReference type="InterPro" id="IPR041373">
    <property type="entry name" value="RT_RNaseH"/>
</dbReference>
<dbReference type="STRING" id="6945.B7P8E4"/>
<accession>B7P8E4</accession>
<dbReference type="VEuPathDB" id="VectorBase:ISCI022089"/>